<dbReference type="InterPro" id="IPR022205">
    <property type="entry name" value="DUF3732"/>
</dbReference>
<dbReference type="HOGENOM" id="CLU_028585_0_0_0"/>
<organism evidence="2 3">
    <name type="scientific">Acidobacterium capsulatum (strain ATCC 51196 / DSM 11244 / BCRC 80197 / JCM 7670 / NBRC 15755 / NCIMB 13165 / 161)</name>
    <dbReference type="NCBI Taxonomy" id="240015"/>
    <lineage>
        <taxon>Bacteria</taxon>
        <taxon>Pseudomonadati</taxon>
        <taxon>Acidobacteriota</taxon>
        <taxon>Terriglobia</taxon>
        <taxon>Terriglobales</taxon>
        <taxon>Acidobacteriaceae</taxon>
        <taxon>Acidobacterium</taxon>
    </lineage>
</organism>
<evidence type="ECO:0000313" key="3">
    <source>
        <dbReference type="Proteomes" id="UP000002207"/>
    </source>
</evidence>
<gene>
    <name evidence="2" type="ordered locus">ACP_3268</name>
</gene>
<dbReference type="RefSeq" id="WP_015898302.1">
    <property type="nucleotide sequence ID" value="NC_012483.1"/>
</dbReference>
<evidence type="ECO:0000313" key="2">
    <source>
        <dbReference type="EMBL" id="ACO32917.1"/>
    </source>
</evidence>
<dbReference type="OrthoDB" id="103556at2"/>
<dbReference type="EMBL" id="CP001472">
    <property type="protein sequence ID" value="ACO32917.1"/>
    <property type="molecule type" value="Genomic_DNA"/>
</dbReference>
<dbReference type="KEGG" id="aca:ACP_3268"/>
<feature type="coiled-coil region" evidence="1">
    <location>
        <begin position="202"/>
        <end position="232"/>
    </location>
</feature>
<keyword evidence="3" id="KW-1185">Reference proteome</keyword>
<dbReference type="Proteomes" id="UP000002207">
    <property type="component" value="Chromosome"/>
</dbReference>
<accession>C1F5T3</accession>
<dbReference type="AlphaFoldDB" id="C1F5T3"/>
<protein>
    <recommendedName>
        <fullName evidence="4">Plasmid-related protein</fullName>
    </recommendedName>
</protein>
<name>C1F5T3_ACIC5</name>
<sequence length="655" mass="73185">MDFQISKIILWPKNPKHEIRTVAFERGRINVISGLSRTGKSAIVPIIDYCLGSRRCTIPTGIIRERTSWFGVVISTAEGEKLFARREPEQLQATDDMYLQESAQVEIPSVVTKNATKDSVKQRLDSLSMLSTLSFTVDDAGSNGLGRPSFRDLASFNFQPQNIVANPNVLFYKADSVKNRAKLQSIFPYVLGAVSGETLAQRHELQRRQRELKKKEADLRNIQNLSERWRATIDARVSEAKDLGLIASDAPVAANQAGAIDQLRTIASSVNVDPLVTTAAVNEGVTELNRLSSEEQTIAQELSRLRRRSAEMEQLRQSSTSYHKSLVLQRDRLQLSRWLSDQQSGQDCPLCNTHLVEPPAKLGELLSSLTILEEATSTSALPPSFDRELERVSSAISEQVERLKGIRIRQAALTKQSQAARDRQYAQMRASRFLGHLEADLAIFDTIGQDGELSAEVALLRDRVNELEILISEAEIGQRLRRALSSVNLFAGRLMPFLDAEAPNDPVSLSDTELTLKVQRAGREDFLWEIGSGSNWLSYHVAITLALHQFFLTLPSCPVPNFIVYDQPSQVYFPQRLADRKDAEPASEPEWQDEDAEAVRKVFAAMSQAMSATSDKFQVIVLDHAAKAVWGGVPLVHEVDEWRNGQALIPNEWMD</sequence>
<reference evidence="2 3" key="1">
    <citation type="journal article" date="2009" name="Appl. Environ. Microbiol.">
        <title>Three genomes from the phylum Acidobacteria provide insight into the lifestyles of these microorganisms in soils.</title>
        <authorList>
            <person name="Ward N.L."/>
            <person name="Challacombe J.F."/>
            <person name="Janssen P.H."/>
            <person name="Henrissat B."/>
            <person name="Coutinho P.M."/>
            <person name="Wu M."/>
            <person name="Xie G."/>
            <person name="Haft D.H."/>
            <person name="Sait M."/>
            <person name="Badger J."/>
            <person name="Barabote R.D."/>
            <person name="Bradley B."/>
            <person name="Brettin T.S."/>
            <person name="Brinkac L.M."/>
            <person name="Bruce D."/>
            <person name="Creasy T."/>
            <person name="Daugherty S.C."/>
            <person name="Davidsen T.M."/>
            <person name="DeBoy R.T."/>
            <person name="Detter J.C."/>
            <person name="Dodson R.J."/>
            <person name="Durkin A.S."/>
            <person name="Ganapathy A."/>
            <person name="Gwinn-Giglio M."/>
            <person name="Han C.S."/>
            <person name="Khouri H."/>
            <person name="Kiss H."/>
            <person name="Kothari S.P."/>
            <person name="Madupu R."/>
            <person name="Nelson K.E."/>
            <person name="Nelson W.C."/>
            <person name="Paulsen I."/>
            <person name="Penn K."/>
            <person name="Ren Q."/>
            <person name="Rosovitz M.J."/>
            <person name="Selengut J.D."/>
            <person name="Shrivastava S."/>
            <person name="Sullivan S.A."/>
            <person name="Tapia R."/>
            <person name="Thompson L.S."/>
            <person name="Watkins K.L."/>
            <person name="Yang Q."/>
            <person name="Yu C."/>
            <person name="Zafar N."/>
            <person name="Zhou L."/>
            <person name="Kuske C.R."/>
        </authorList>
    </citation>
    <scope>NUCLEOTIDE SEQUENCE [LARGE SCALE GENOMIC DNA]</scope>
    <source>
        <strain evidence="3">ATCC 51196 / DSM 11244 / BCRC 80197 / JCM 7670 / NBRC 15755 / NCIMB 13165 / 161</strain>
    </source>
</reference>
<keyword evidence="1" id="KW-0175">Coiled coil</keyword>
<evidence type="ECO:0008006" key="4">
    <source>
        <dbReference type="Google" id="ProtNLM"/>
    </source>
</evidence>
<dbReference type="Pfam" id="PF12532">
    <property type="entry name" value="DUF3732"/>
    <property type="match status" value="1"/>
</dbReference>
<proteinExistence type="predicted"/>
<evidence type="ECO:0000256" key="1">
    <source>
        <dbReference type="SAM" id="Coils"/>
    </source>
</evidence>
<dbReference type="InParanoid" id="C1F5T3"/>
<dbReference type="eggNOG" id="COG0419">
    <property type="taxonomic scope" value="Bacteria"/>
</dbReference>
<dbReference type="STRING" id="240015.ACP_3268"/>